<evidence type="ECO:0000313" key="11">
    <source>
        <dbReference type="Proteomes" id="UP000077069"/>
    </source>
</evidence>
<dbReference type="Pfam" id="PF01088">
    <property type="entry name" value="Peptidase_C12"/>
    <property type="match status" value="1"/>
</dbReference>
<comment type="catalytic activity">
    <reaction evidence="1">
        <text>Thiol-dependent hydrolysis of ester, thioester, amide, peptide and isopeptide bonds formed by the C-terminal Gly of ubiquitin (a 76-residue protein attached to proteins as an intracellular targeting signal).</text>
        <dbReference type="EC" id="3.4.19.12"/>
    </reaction>
</comment>
<dbReference type="Gene3D" id="3.40.532.10">
    <property type="entry name" value="Peptidase C12, ubiquitin carboxyl-terminal hydrolase"/>
    <property type="match status" value="1"/>
</dbReference>
<evidence type="ECO:0000256" key="3">
    <source>
        <dbReference type="ARBA" id="ARBA00012759"/>
    </source>
</evidence>
<dbReference type="Proteomes" id="UP000077069">
    <property type="component" value="Unassembled WGS sequence"/>
</dbReference>
<evidence type="ECO:0000256" key="4">
    <source>
        <dbReference type="ARBA" id="ARBA00022670"/>
    </source>
</evidence>
<dbReference type="PANTHER" id="PTHR10589">
    <property type="entry name" value="UBIQUITIN CARBOXYL-TERMINAL HYDROLASE"/>
    <property type="match status" value="1"/>
</dbReference>
<evidence type="ECO:0000256" key="8">
    <source>
        <dbReference type="PROSITE-ProRule" id="PRU01393"/>
    </source>
</evidence>
<dbReference type="SUPFAM" id="SSF54001">
    <property type="entry name" value="Cysteine proteinases"/>
    <property type="match status" value="1"/>
</dbReference>
<feature type="domain" description="UCH catalytic" evidence="9">
    <location>
        <begin position="1"/>
        <end position="258"/>
    </location>
</feature>
<comment type="similarity">
    <text evidence="2 8">Belongs to the peptidase C12 family.</text>
</comment>
<dbReference type="GO" id="GO:0006511">
    <property type="term" value="P:ubiquitin-dependent protein catabolic process"/>
    <property type="evidence" value="ECO:0007669"/>
    <property type="project" value="InterPro"/>
</dbReference>
<keyword evidence="6" id="KW-0378">Hydrolase</keyword>
<dbReference type="GO" id="GO:0004843">
    <property type="term" value="F:cysteine-type deubiquitinase activity"/>
    <property type="evidence" value="ECO:0007669"/>
    <property type="project" value="UniProtKB-EC"/>
</dbReference>
<evidence type="ECO:0000256" key="6">
    <source>
        <dbReference type="ARBA" id="ARBA00022801"/>
    </source>
</evidence>
<dbReference type="PANTHER" id="PTHR10589:SF17">
    <property type="entry name" value="UBIQUITIN CARBOXYL-TERMINAL HYDROLASE"/>
    <property type="match status" value="1"/>
</dbReference>
<sequence>MASLLESICYPPPVDPFAKSDHMTLSEYLWFCEILRQPHNRPRRYRFRSMRPLYIRIGSFESLECPREPERKAFGSRRSTVSRIARSSDENIRTYSHRCDTNEWEASARHPVPFLEQTINGACGFYPILHALSHGPPASMLGSNSFLTDVLVISNEMSLAPDNYALALELNKPLEEAYTDIAIQGDSVFASEEPAIRYICMVKSFDGNLYHLDAKRNRPGNLGPSTENVLSDRCLDHVNRVIEATTGKKPITMLGLISGQRSKERKQKQVPQP</sequence>
<evidence type="ECO:0000313" key="10">
    <source>
        <dbReference type="EMBL" id="OAG02343.1"/>
    </source>
</evidence>
<dbReference type="EC" id="3.4.19.12" evidence="3"/>
<keyword evidence="5" id="KW-0833">Ubl conjugation pathway</keyword>
<dbReference type="GO" id="GO:0016579">
    <property type="term" value="P:protein deubiquitination"/>
    <property type="evidence" value="ECO:0007669"/>
    <property type="project" value="TreeGrafter"/>
</dbReference>
<dbReference type="RefSeq" id="XP_018032708.1">
    <property type="nucleotide sequence ID" value="XM_018182158.1"/>
</dbReference>
<dbReference type="PROSITE" id="PS52048">
    <property type="entry name" value="UCH_DOMAIN"/>
    <property type="match status" value="1"/>
</dbReference>
<proteinExistence type="inferred from homology"/>
<evidence type="ECO:0000256" key="7">
    <source>
        <dbReference type="ARBA" id="ARBA00022807"/>
    </source>
</evidence>
<reference evidence="10 11" key="1">
    <citation type="submission" date="2016-05" db="EMBL/GenBank/DDBJ databases">
        <title>Comparative analysis of secretome profiles of manganese(II)-oxidizing ascomycete fungi.</title>
        <authorList>
            <consortium name="DOE Joint Genome Institute"/>
            <person name="Zeiner C.A."/>
            <person name="Purvine S.O."/>
            <person name="Zink E.M."/>
            <person name="Wu S."/>
            <person name="Pasa-Tolic L."/>
            <person name="Chaput D.L."/>
            <person name="Haridas S."/>
            <person name="Grigoriev I.V."/>
            <person name="Santelli C.M."/>
            <person name="Hansel C.M."/>
        </authorList>
    </citation>
    <scope>NUCLEOTIDE SEQUENCE [LARGE SCALE GENOMIC DNA]</scope>
    <source>
        <strain evidence="10 11">AP3s5-JAC2a</strain>
    </source>
</reference>
<evidence type="ECO:0000256" key="1">
    <source>
        <dbReference type="ARBA" id="ARBA00000707"/>
    </source>
</evidence>
<dbReference type="InterPro" id="IPR038765">
    <property type="entry name" value="Papain-like_cys_pep_sf"/>
</dbReference>
<accession>A0A177C3Y6</accession>
<dbReference type="GO" id="GO:0005737">
    <property type="term" value="C:cytoplasm"/>
    <property type="evidence" value="ECO:0007669"/>
    <property type="project" value="TreeGrafter"/>
</dbReference>
<dbReference type="InterPro" id="IPR001578">
    <property type="entry name" value="Peptidase_C12_UCH"/>
</dbReference>
<keyword evidence="11" id="KW-1185">Reference proteome</keyword>
<organism evidence="10 11">
    <name type="scientific">Paraphaeosphaeria sporulosa</name>
    <dbReference type="NCBI Taxonomy" id="1460663"/>
    <lineage>
        <taxon>Eukaryota</taxon>
        <taxon>Fungi</taxon>
        <taxon>Dikarya</taxon>
        <taxon>Ascomycota</taxon>
        <taxon>Pezizomycotina</taxon>
        <taxon>Dothideomycetes</taxon>
        <taxon>Pleosporomycetidae</taxon>
        <taxon>Pleosporales</taxon>
        <taxon>Massarineae</taxon>
        <taxon>Didymosphaeriaceae</taxon>
        <taxon>Paraphaeosphaeria</taxon>
    </lineage>
</organism>
<dbReference type="InterPro" id="IPR036959">
    <property type="entry name" value="Peptidase_C12_UCH_sf"/>
</dbReference>
<name>A0A177C3Y6_9PLEO</name>
<keyword evidence="4" id="KW-0645">Protease</keyword>
<dbReference type="STRING" id="1460663.A0A177C3Y6"/>
<protein>
    <recommendedName>
        <fullName evidence="3">ubiquitinyl hydrolase 1</fullName>
        <ecNumber evidence="3">3.4.19.12</ecNumber>
    </recommendedName>
</protein>
<dbReference type="EMBL" id="KV441556">
    <property type="protein sequence ID" value="OAG02343.1"/>
    <property type="molecule type" value="Genomic_DNA"/>
</dbReference>
<gene>
    <name evidence="10" type="ORF">CC84DRAFT_1208376</name>
</gene>
<dbReference type="GeneID" id="28765644"/>
<evidence type="ECO:0000256" key="2">
    <source>
        <dbReference type="ARBA" id="ARBA00009326"/>
    </source>
</evidence>
<evidence type="ECO:0000256" key="5">
    <source>
        <dbReference type="ARBA" id="ARBA00022786"/>
    </source>
</evidence>
<dbReference type="AlphaFoldDB" id="A0A177C3Y6"/>
<comment type="caution">
    <text evidence="8">Lacks conserved residue(s) required for the propagation of feature annotation.</text>
</comment>
<keyword evidence="7" id="KW-0788">Thiol protease</keyword>
<dbReference type="InParanoid" id="A0A177C3Y6"/>
<dbReference type="OrthoDB" id="427186at2759"/>
<evidence type="ECO:0000259" key="9">
    <source>
        <dbReference type="PROSITE" id="PS52048"/>
    </source>
</evidence>